<feature type="transmembrane region" description="Helical" evidence="19">
    <location>
        <begin position="202"/>
        <end position="224"/>
    </location>
</feature>
<evidence type="ECO:0000256" key="3">
    <source>
        <dbReference type="ARBA" id="ARBA00022500"/>
    </source>
</evidence>
<evidence type="ECO:0000256" key="6">
    <source>
        <dbReference type="ARBA" id="ARBA00022725"/>
    </source>
</evidence>
<keyword evidence="8" id="KW-0969">Cilium</keyword>
<keyword evidence="3" id="KW-0145">Chemotaxis</keyword>
<keyword evidence="2" id="KW-1003">Cell membrane</keyword>
<comment type="function">
    <text evidence="13">An odorant receptor which affects chemotaxis to the volatile odorant diacetyl. Specifies AWA neuronal cell fate via the odr-7 pathway.</text>
</comment>
<protein>
    <recommendedName>
        <fullName evidence="16">Serpentine receptor class r-10</fullName>
    </recommendedName>
    <alternativeName>
        <fullName evidence="17">Odorant response abnormal protein 10</fullName>
    </alternativeName>
    <alternativeName>
        <fullName evidence="18">Olfactory receptor 10</fullName>
    </alternativeName>
</protein>
<evidence type="ECO:0000256" key="19">
    <source>
        <dbReference type="SAM" id="Phobius"/>
    </source>
</evidence>
<feature type="transmembrane region" description="Helical" evidence="19">
    <location>
        <begin position="12"/>
        <end position="31"/>
    </location>
</feature>
<organism evidence="20 21">
    <name type="scientific">Caenorhabditis nigoni</name>
    <dbReference type="NCBI Taxonomy" id="1611254"/>
    <lineage>
        <taxon>Eukaryota</taxon>
        <taxon>Metazoa</taxon>
        <taxon>Ecdysozoa</taxon>
        <taxon>Nematoda</taxon>
        <taxon>Chromadorea</taxon>
        <taxon>Rhabditida</taxon>
        <taxon>Rhabditina</taxon>
        <taxon>Rhabditomorpha</taxon>
        <taxon>Rhabditoidea</taxon>
        <taxon>Rhabditidae</taxon>
        <taxon>Peloderinae</taxon>
        <taxon>Caenorhabditis</taxon>
    </lineage>
</organism>
<dbReference type="SUPFAM" id="SSF81321">
    <property type="entry name" value="Family A G protein-coupled receptor-like"/>
    <property type="match status" value="1"/>
</dbReference>
<dbReference type="GO" id="GO:0060170">
    <property type="term" value="C:ciliary membrane"/>
    <property type="evidence" value="ECO:0007669"/>
    <property type="project" value="UniProtKB-SubCell"/>
</dbReference>
<evidence type="ECO:0000256" key="2">
    <source>
        <dbReference type="ARBA" id="ARBA00022475"/>
    </source>
</evidence>
<keyword evidence="4" id="KW-0716">Sensory transduction</keyword>
<evidence type="ECO:0000256" key="12">
    <source>
        <dbReference type="ARBA" id="ARBA00023273"/>
    </source>
</evidence>
<dbReference type="GO" id="GO:0038022">
    <property type="term" value="F:G protein-coupled olfactory receptor activity"/>
    <property type="evidence" value="ECO:0007669"/>
    <property type="project" value="TreeGrafter"/>
</dbReference>
<evidence type="ECO:0000256" key="7">
    <source>
        <dbReference type="ARBA" id="ARBA00022989"/>
    </source>
</evidence>
<proteinExistence type="inferred from homology"/>
<feature type="transmembrane region" description="Helical" evidence="19">
    <location>
        <begin position="253"/>
        <end position="278"/>
    </location>
</feature>
<keyword evidence="12" id="KW-0966">Cell projection</keyword>
<dbReference type="Proteomes" id="UP000230233">
    <property type="component" value="Chromosome IV"/>
</dbReference>
<feature type="transmembrane region" description="Helical" evidence="19">
    <location>
        <begin position="284"/>
        <end position="308"/>
    </location>
</feature>
<evidence type="ECO:0000256" key="9">
    <source>
        <dbReference type="ARBA" id="ARBA00023136"/>
    </source>
</evidence>
<evidence type="ECO:0000256" key="1">
    <source>
        <dbReference type="ARBA" id="ARBA00004272"/>
    </source>
</evidence>
<dbReference type="InterPro" id="IPR019428">
    <property type="entry name" value="7TM_GPCR_serpentine_rcpt_Str"/>
</dbReference>
<evidence type="ECO:0000256" key="17">
    <source>
        <dbReference type="ARBA" id="ARBA00078653"/>
    </source>
</evidence>
<reference evidence="21" key="1">
    <citation type="submission" date="2017-10" db="EMBL/GenBank/DDBJ databases">
        <title>Rapid genome shrinkage in a self-fertile nematode reveals novel sperm competition proteins.</title>
        <authorList>
            <person name="Yin D."/>
            <person name="Schwarz E.M."/>
            <person name="Thomas C.G."/>
            <person name="Felde R.L."/>
            <person name="Korf I.F."/>
            <person name="Cutter A.D."/>
            <person name="Schartner C.M."/>
            <person name="Ralston E.J."/>
            <person name="Meyer B.J."/>
            <person name="Haag E.S."/>
        </authorList>
    </citation>
    <scope>NUCLEOTIDE SEQUENCE [LARGE SCALE GENOMIC DNA]</scope>
    <source>
        <strain evidence="21">JU1422</strain>
    </source>
</reference>
<dbReference type="PANTHER" id="PTHR22943">
    <property type="entry name" value="7-TRANSMEMBRANE DOMAIN RECEPTOR C.ELEGANS"/>
    <property type="match status" value="1"/>
</dbReference>
<accession>A0A2G5TZ09</accession>
<evidence type="ECO:0000313" key="20">
    <source>
        <dbReference type="EMBL" id="PIC32535.1"/>
    </source>
</evidence>
<dbReference type="FunFam" id="1.20.1070.10:FF:000128">
    <property type="entry name" value="Seven TM Receptor"/>
    <property type="match status" value="1"/>
</dbReference>
<evidence type="ECO:0000256" key="16">
    <source>
        <dbReference type="ARBA" id="ARBA00067967"/>
    </source>
</evidence>
<keyword evidence="9 19" id="KW-0472">Membrane</keyword>
<evidence type="ECO:0000256" key="15">
    <source>
        <dbReference type="ARBA" id="ARBA00064300"/>
    </source>
</evidence>
<dbReference type="GO" id="GO:0042048">
    <property type="term" value="P:olfactory behavior"/>
    <property type="evidence" value="ECO:0007669"/>
    <property type="project" value="TreeGrafter"/>
</dbReference>
<evidence type="ECO:0000256" key="18">
    <source>
        <dbReference type="ARBA" id="ARBA00082489"/>
    </source>
</evidence>
<comment type="subunit">
    <text evidence="15">Interacts with odr-4.</text>
</comment>
<feature type="transmembrane region" description="Helical" evidence="19">
    <location>
        <begin position="133"/>
        <end position="154"/>
    </location>
</feature>
<keyword evidence="11" id="KW-0325">Glycoprotein</keyword>
<sequence>MMLFGKIKYSIQLISFLVSLVCNFVLIFLILNKSPKKMGSYKYLLVYFCCFSIFFSILDIIVEPYIHSHGSAMFMMMELRHLKFAPKFAYLLTTLLCGCFAISITTISIQFVFRYFAMERKGRISYFRGKWLIIWFLVPFITGTVWIIQDWIFLVPNDKMSEYISDTVFTNYGINVTDITYVGCLFYPPDENGIPQLDFKQLIGFLLFGFILSTTFWTVVIFGVKSYKLVRALPQHGESEYTYKLQSQLFKALVAQAFIPITFLFIPIGLLFTAPLIHLDFEPASFLVTIFYSMYPAVDPLPIMLIVADYREGLSELFDNLRGKRTNQIGSSYTDQQATSIS</sequence>
<comment type="similarity">
    <text evidence="14">Belongs to the nematode receptor-like protein str family.</text>
</comment>
<evidence type="ECO:0000256" key="5">
    <source>
        <dbReference type="ARBA" id="ARBA00022692"/>
    </source>
</evidence>
<evidence type="ECO:0000313" key="21">
    <source>
        <dbReference type="Proteomes" id="UP000230233"/>
    </source>
</evidence>
<evidence type="ECO:0000256" key="10">
    <source>
        <dbReference type="ARBA" id="ARBA00023170"/>
    </source>
</evidence>
<keyword evidence="7 19" id="KW-1133">Transmembrane helix</keyword>
<dbReference type="EMBL" id="PDUG01000004">
    <property type="protein sequence ID" value="PIC32535.1"/>
    <property type="molecule type" value="Genomic_DNA"/>
</dbReference>
<keyword evidence="6" id="KW-0552">Olfaction</keyword>
<evidence type="ECO:0000256" key="4">
    <source>
        <dbReference type="ARBA" id="ARBA00022606"/>
    </source>
</evidence>
<feature type="transmembrane region" description="Helical" evidence="19">
    <location>
        <begin position="43"/>
        <end position="68"/>
    </location>
</feature>
<evidence type="ECO:0000256" key="14">
    <source>
        <dbReference type="ARBA" id="ARBA00061678"/>
    </source>
</evidence>
<dbReference type="GO" id="GO:0006935">
    <property type="term" value="P:chemotaxis"/>
    <property type="evidence" value="ECO:0007669"/>
    <property type="project" value="UniProtKB-KW"/>
</dbReference>
<dbReference type="PANTHER" id="PTHR22943:SF68">
    <property type="entry name" value="SEVEN TM RECEPTOR"/>
    <property type="match status" value="1"/>
</dbReference>
<feature type="transmembrane region" description="Helical" evidence="19">
    <location>
        <begin position="88"/>
        <end position="113"/>
    </location>
</feature>
<comment type="caution">
    <text evidence="20">The sequence shown here is derived from an EMBL/GenBank/DDBJ whole genome shotgun (WGS) entry which is preliminary data.</text>
</comment>
<dbReference type="AlphaFoldDB" id="A0A2G5TZ09"/>
<keyword evidence="21" id="KW-1185">Reference proteome</keyword>
<keyword evidence="10" id="KW-0675">Receptor</keyword>
<comment type="subcellular location">
    <subcellularLocation>
        <location evidence="1">Cell projection</location>
        <location evidence="1">Cilium membrane</location>
        <topology evidence="1">Multi-pass membrane protein</topology>
    </subcellularLocation>
</comment>
<evidence type="ECO:0000256" key="13">
    <source>
        <dbReference type="ARBA" id="ARBA00054965"/>
    </source>
</evidence>
<dbReference type="Pfam" id="PF10326">
    <property type="entry name" value="7TM_GPCR_Str"/>
    <property type="match status" value="1"/>
</dbReference>
<evidence type="ECO:0000256" key="11">
    <source>
        <dbReference type="ARBA" id="ARBA00023180"/>
    </source>
</evidence>
<name>A0A2G5TZ09_9PELO</name>
<dbReference type="OrthoDB" id="5800750at2759"/>
<evidence type="ECO:0000256" key="8">
    <source>
        <dbReference type="ARBA" id="ARBA00023069"/>
    </source>
</evidence>
<gene>
    <name evidence="20" type="primary">Cnig_chr_IV.g12831</name>
    <name evidence="20" type="ORF">B9Z55_012831</name>
</gene>
<keyword evidence="5 19" id="KW-0812">Transmembrane</keyword>